<keyword evidence="3" id="KW-0812">Transmembrane</keyword>
<proteinExistence type="predicted"/>
<dbReference type="EMBL" id="FUXZ01000014">
    <property type="protein sequence ID" value="SKA70681.1"/>
    <property type="molecule type" value="Genomic_DNA"/>
</dbReference>
<keyword evidence="1" id="KW-0175">Coiled coil</keyword>
<dbReference type="OrthoDB" id="1766220at2"/>
<feature type="transmembrane region" description="Helical" evidence="3">
    <location>
        <begin position="54"/>
        <end position="82"/>
    </location>
</feature>
<protein>
    <submittedName>
        <fullName evidence="4">Uncharacterized protein</fullName>
    </submittedName>
</protein>
<evidence type="ECO:0000313" key="4">
    <source>
        <dbReference type="EMBL" id="SKA70681.1"/>
    </source>
</evidence>
<feature type="compositionally biased region" description="Polar residues" evidence="2">
    <location>
        <begin position="449"/>
        <end position="459"/>
    </location>
</feature>
<feature type="compositionally biased region" description="Low complexity" evidence="2">
    <location>
        <begin position="375"/>
        <end position="448"/>
    </location>
</feature>
<feature type="transmembrane region" description="Helical" evidence="3">
    <location>
        <begin position="215"/>
        <end position="235"/>
    </location>
</feature>
<dbReference type="Proteomes" id="UP000190814">
    <property type="component" value="Unassembled WGS sequence"/>
</dbReference>
<accession>A0A1T4W1T4</accession>
<evidence type="ECO:0000256" key="3">
    <source>
        <dbReference type="SAM" id="Phobius"/>
    </source>
</evidence>
<keyword evidence="3" id="KW-0472">Membrane</keyword>
<dbReference type="AlphaFoldDB" id="A0A1T4W1T4"/>
<evidence type="ECO:0000313" key="5">
    <source>
        <dbReference type="Proteomes" id="UP000190814"/>
    </source>
</evidence>
<reference evidence="4 5" key="1">
    <citation type="submission" date="2017-02" db="EMBL/GenBank/DDBJ databases">
        <authorList>
            <person name="Peterson S.W."/>
        </authorList>
    </citation>
    <scope>NUCLEOTIDE SEQUENCE [LARGE SCALE GENOMIC DNA]</scope>
    <source>
        <strain evidence="4 5">ATCC 35992</strain>
    </source>
</reference>
<feature type="transmembrane region" description="Helical" evidence="3">
    <location>
        <begin position="21"/>
        <end position="39"/>
    </location>
</feature>
<dbReference type="STRING" id="39495.SAMN02745111_02077"/>
<feature type="transmembrane region" description="Helical" evidence="3">
    <location>
        <begin position="191"/>
        <end position="208"/>
    </location>
</feature>
<gene>
    <name evidence="4" type="ORF">SAMN02745111_02077</name>
</gene>
<feature type="coiled-coil region" evidence="1">
    <location>
        <begin position="326"/>
        <end position="353"/>
    </location>
</feature>
<feature type="transmembrane region" description="Helical" evidence="3">
    <location>
        <begin position="247"/>
        <end position="269"/>
    </location>
</feature>
<keyword evidence="5" id="KW-1185">Reference proteome</keyword>
<name>A0A1T4W1T4_9FIRM</name>
<keyword evidence="3" id="KW-1133">Transmembrane helix</keyword>
<organism evidence="4 5">
    <name type="scientific">Eubacterium uniforme</name>
    <dbReference type="NCBI Taxonomy" id="39495"/>
    <lineage>
        <taxon>Bacteria</taxon>
        <taxon>Bacillati</taxon>
        <taxon>Bacillota</taxon>
        <taxon>Clostridia</taxon>
        <taxon>Eubacteriales</taxon>
        <taxon>Eubacteriaceae</taxon>
        <taxon>Eubacterium</taxon>
    </lineage>
</organism>
<evidence type="ECO:0000256" key="2">
    <source>
        <dbReference type="SAM" id="MobiDB-lite"/>
    </source>
</evidence>
<evidence type="ECO:0000256" key="1">
    <source>
        <dbReference type="SAM" id="Coils"/>
    </source>
</evidence>
<feature type="transmembrane region" description="Helical" evidence="3">
    <location>
        <begin position="89"/>
        <end position="107"/>
    </location>
</feature>
<feature type="transmembrane region" description="Helical" evidence="3">
    <location>
        <begin position="113"/>
        <end position="130"/>
    </location>
</feature>
<sequence>MLMNILVLKEKCKKIYNDYDVYLSALGKFLIIFFSMNLLGEKIGYMALFRAKPIMLIVALLASFLPFSLMTIILSIVIVAHVYALSMEMALVIMVMMIVMFILYYRFSGNDSILLVLTSIFFFIKIPYFIPIAVGLCLSPISAVSVACGTIIYYLLSYISKNAALINNMSADSVTDKFKMIIGSLLGNNEMYLTVIAFTLVIIIVYTVKRMSVNYSWAIAILGGGIANLAVFLVGNTVVENAVKTPVVSIVVGTMVSIVLAYIFEFLVFSVDYTRTEHTQFEDDEYYYYVKAVPKITVTTPEVSVKHINTRKTKRRSVVLPGKSDADEIKKAYEKVEDENEDIIDDIKAAKDIKKDVESKVPSRRSTIDTSRQGSSARASVTSTSRPTAGRTSVSKSSTSRPSASRPTTTRPSSTTTSRPSSVSRPTSSTTTSRPSSASRPGASRPSTTGINRPSTRPTGLNKDENKDK</sequence>
<feature type="transmembrane region" description="Helical" evidence="3">
    <location>
        <begin position="137"/>
        <end position="156"/>
    </location>
</feature>
<feature type="region of interest" description="Disordered" evidence="2">
    <location>
        <begin position="354"/>
        <end position="469"/>
    </location>
</feature>
<feature type="compositionally biased region" description="Polar residues" evidence="2">
    <location>
        <begin position="364"/>
        <end position="374"/>
    </location>
</feature>
<dbReference type="RefSeq" id="WP_078766906.1">
    <property type="nucleotide sequence ID" value="NZ_FUXZ01000014.1"/>
</dbReference>